<evidence type="ECO:0000313" key="5">
    <source>
        <dbReference type="Proteomes" id="UP000324351"/>
    </source>
</evidence>
<evidence type="ECO:0000256" key="2">
    <source>
        <dbReference type="SAM" id="SignalP"/>
    </source>
</evidence>
<reference evidence="4 5" key="2">
    <citation type="submission" date="2019-09" db="EMBL/GenBank/DDBJ databases">
        <authorList>
            <person name="Jin C."/>
        </authorList>
    </citation>
    <scope>NUCLEOTIDE SEQUENCE [LARGE SCALE GENOMIC DNA]</scope>
    <source>
        <strain evidence="4 5">BN140041</strain>
    </source>
</reference>
<dbReference type="CDD" id="cd08023">
    <property type="entry name" value="GH16_laminarinase_like"/>
    <property type="match status" value="1"/>
</dbReference>
<keyword evidence="2" id="KW-0732">Signal</keyword>
<proteinExistence type="inferred from homology"/>
<dbReference type="Pfam" id="PF00722">
    <property type="entry name" value="Glyco_hydro_16"/>
    <property type="match status" value="1"/>
</dbReference>
<name>A0A5B1M834_9ACTN</name>
<dbReference type="EMBL" id="VUJW01000001">
    <property type="protein sequence ID" value="KAA1428894.1"/>
    <property type="molecule type" value="Genomic_DNA"/>
</dbReference>
<dbReference type="GO" id="GO:0004553">
    <property type="term" value="F:hydrolase activity, hydrolyzing O-glycosyl compounds"/>
    <property type="evidence" value="ECO:0007669"/>
    <property type="project" value="InterPro"/>
</dbReference>
<dbReference type="PANTHER" id="PTHR10963">
    <property type="entry name" value="GLYCOSYL HYDROLASE-RELATED"/>
    <property type="match status" value="1"/>
</dbReference>
<dbReference type="RefSeq" id="WP_149748516.1">
    <property type="nucleotide sequence ID" value="NZ_VUJW01000001.1"/>
</dbReference>
<comment type="caution">
    <text evidence="4">The sequence shown here is derived from an EMBL/GenBank/DDBJ whole genome shotgun (WGS) entry which is preliminary data.</text>
</comment>
<keyword evidence="4" id="KW-0378">Hydrolase</keyword>
<feature type="chain" id="PRO_5038348285" evidence="2">
    <location>
        <begin position="19"/>
        <end position="302"/>
    </location>
</feature>
<gene>
    <name evidence="4" type="ORF">F0U47_01360</name>
</gene>
<keyword evidence="5" id="KW-1185">Reference proteome</keyword>
<accession>A0A5B1M834</accession>
<organism evidence="4 5">
    <name type="scientific">Nocardioides antri</name>
    <dbReference type="NCBI Taxonomy" id="2607659"/>
    <lineage>
        <taxon>Bacteria</taxon>
        <taxon>Bacillati</taxon>
        <taxon>Actinomycetota</taxon>
        <taxon>Actinomycetes</taxon>
        <taxon>Propionibacteriales</taxon>
        <taxon>Nocardioidaceae</taxon>
        <taxon>Nocardioides</taxon>
    </lineage>
</organism>
<dbReference type="GO" id="GO:0005975">
    <property type="term" value="P:carbohydrate metabolic process"/>
    <property type="evidence" value="ECO:0007669"/>
    <property type="project" value="InterPro"/>
</dbReference>
<dbReference type="SUPFAM" id="SSF49899">
    <property type="entry name" value="Concanavalin A-like lectins/glucanases"/>
    <property type="match status" value="1"/>
</dbReference>
<dbReference type="AlphaFoldDB" id="A0A5B1M834"/>
<dbReference type="InterPro" id="IPR050546">
    <property type="entry name" value="Glycosyl_Hydrlase_16"/>
</dbReference>
<dbReference type="Proteomes" id="UP000324351">
    <property type="component" value="Unassembled WGS sequence"/>
</dbReference>
<sequence>MLRHVRTLRRLAAGAALAAVAGLVPLQAVVPAGGAAAATATSDACGALLPKSDGSSWTCSFVDNFDGTSLNTTKWITQETAKTGFRTGSTCYTASDKSIKVRRGVLELTARVMPGNFVCASPSGDFTTKYTGGMIGTRGKFSQTYGRFEVRAKYPTARTSGVHGGFWMNPLSQTYGAWPASGEIDVAEWWSSDPSLVLPSLHYSGRDGRYDSGWSCRVADVSSYHTYAVEWLPTEMRFFIDGQLCFARSWVPNSPLVAPQPFDHPFSMILNMGVGTPTGSNAITSSTQLPATYTVDHVKAWR</sequence>
<comment type="similarity">
    <text evidence="1">Belongs to the glycosyl hydrolase 16 family.</text>
</comment>
<dbReference type="PROSITE" id="PS51762">
    <property type="entry name" value="GH16_2"/>
    <property type="match status" value="1"/>
</dbReference>
<dbReference type="InterPro" id="IPR000757">
    <property type="entry name" value="Beta-glucanase-like"/>
</dbReference>
<dbReference type="Gene3D" id="2.60.120.200">
    <property type="match status" value="1"/>
</dbReference>
<reference evidence="4 5" key="1">
    <citation type="submission" date="2019-09" db="EMBL/GenBank/DDBJ databases">
        <title>Nocardioides panacisoli sp. nov., isolated from the soil of a ginseng field.</title>
        <authorList>
            <person name="Cho C."/>
        </authorList>
    </citation>
    <scope>NUCLEOTIDE SEQUENCE [LARGE SCALE GENOMIC DNA]</scope>
    <source>
        <strain evidence="4 5">BN140041</strain>
    </source>
</reference>
<protein>
    <submittedName>
        <fullName evidence="4">Glycoside hydrolase family 16 protein</fullName>
    </submittedName>
</protein>
<feature type="domain" description="GH16" evidence="3">
    <location>
        <begin position="55"/>
        <end position="302"/>
    </location>
</feature>
<dbReference type="InterPro" id="IPR013320">
    <property type="entry name" value="ConA-like_dom_sf"/>
</dbReference>
<evidence type="ECO:0000313" key="4">
    <source>
        <dbReference type="EMBL" id="KAA1428894.1"/>
    </source>
</evidence>
<evidence type="ECO:0000256" key="1">
    <source>
        <dbReference type="ARBA" id="ARBA00006865"/>
    </source>
</evidence>
<evidence type="ECO:0000259" key="3">
    <source>
        <dbReference type="PROSITE" id="PS51762"/>
    </source>
</evidence>
<dbReference type="PANTHER" id="PTHR10963:SF55">
    <property type="entry name" value="GLYCOSIDE HYDROLASE FAMILY 16 PROTEIN"/>
    <property type="match status" value="1"/>
</dbReference>
<feature type="signal peptide" evidence="2">
    <location>
        <begin position="1"/>
        <end position="18"/>
    </location>
</feature>